<reference evidence="1" key="1">
    <citation type="submission" date="2021-02" db="EMBL/GenBank/DDBJ databases">
        <authorList>
            <person name="Nowell W R."/>
        </authorList>
    </citation>
    <scope>NUCLEOTIDE SEQUENCE</scope>
</reference>
<accession>A0A8S2U8B2</accession>
<dbReference type="AlphaFoldDB" id="A0A8S2U8B2"/>
<evidence type="ECO:0000313" key="1">
    <source>
        <dbReference type="EMBL" id="CAF4303423.1"/>
    </source>
</evidence>
<comment type="caution">
    <text evidence="1">The sequence shown here is derived from an EMBL/GenBank/DDBJ whole genome shotgun (WGS) entry which is preliminary data.</text>
</comment>
<evidence type="ECO:0000313" key="2">
    <source>
        <dbReference type="Proteomes" id="UP000676336"/>
    </source>
</evidence>
<organism evidence="1 2">
    <name type="scientific">Rotaria magnacalcarata</name>
    <dbReference type="NCBI Taxonomy" id="392030"/>
    <lineage>
        <taxon>Eukaryota</taxon>
        <taxon>Metazoa</taxon>
        <taxon>Spiralia</taxon>
        <taxon>Gnathifera</taxon>
        <taxon>Rotifera</taxon>
        <taxon>Eurotatoria</taxon>
        <taxon>Bdelloidea</taxon>
        <taxon>Philodinida</taxon>
        <taxon>Philodinidae</taxon>
        <taxon>Rotaria</taxon>
    </lineage>
</organism>
<dbReference type="Proteomes" id="UP000676336">
    <property type="component" value="Unassembled WGS sequence"/>
</dbReference>
<gene>
    <name evidence="1" type="ORF">SMN809_LOCUS26205</name>
</gene>
<sequence length="263" mass="30822">RLKNMIPTAIFLFYFSWFLNTNLIRCVQPYFPSQITFSIEDGNKKTLMAIADVNQQAYQTYISSGSKHQYAFVMEKFPYTIPDITRIPTLCSIDKFEYIEQLYLWYNLEIWLWLSQHFSISLNTDVVLQTTRVVRRGWVVVQETTKYKIISIDTSLGLLYYPQTSNVIVDKSLSVQIWLTSPPHRIYGNDALLIEWQPDSTSESKDCVTWKPERLYFNSMNFEKRQELVITRIKSGGKQRLIPILHGGGYETVYTGVYPIFIE</sequence>
<feature type="non-terminal residue" evidence="1">
    <location>
        <position position="1"/>
    </location>
</feature>
<dbReference type="EMBL" id="CAJOBI010036730">
    <property type="protein sequence ID" value="CAF4303423.1"/>
    <property type="molecule type" value="Genomic_DNA"/>
</dbReference>
<protein>
    <submittedName>
        <fullName evidence="1">Uncharacterized protein</fullName>
    </submittedName>
</protein>
<name>A0A8S2U8B2_9BILA</name>
<proteinExistence type="predicted"/>